<dbReference type="EMBL" id="CAJVPW010003077">
    <property type="protein sequence ID" value="CAG8518301.1"/>
    <property type="molecule type" value="Genomic_DNA"/>
</dbReference>
<gene>
    <name evidence="1" type="ORF">SPELUC_LOCUS3810</name>
</gene>
<evidence type="ECO:0000313" key="2">
    <source>
        <dbReference type="Proteomes" id="UP000789366"/>
    </source>
</evidence>
<dbReference type="Proteomes" id="UP000789366">
    <property type="component" value="Unassembled WGS sequence"/>
</dbReference>
<organism evidence="1 2">
    <name type="scientific">Cetraspora pellucida</name>
    <dbReference type="NCBI Taxonomy" id="1433469"/>
    <lineage>
        <taxon>Eukaryota</taxon>
        <taxon>Fungi</taxon>
        <taxon>Fungi incertae sedis</taxon>
        <taxon>Mucoromycota</taxon>
        <taxon>Glomeromycotina</taxon>
        <taxon>Glomeromycetes</taxon>
        <taxon>Diversisporales</taxon>
        <taxon>Gigasporaceae</taxon>
        <taxon>Cetraspora</taxon>
    </lineage>
</organism>
<keyword evidence="2" id="KW-1185">Reference proteome</keyword>
<evidence type="ECO:0000313" key="1">
    <source>
        <dbReference type="EMBL" id="CAG8518301.1"/>
    </source>
</evidence>
<sequence length="511" mass="59452">MDTIENSLISAHQIKCLKAFLESLGQIDVIETQESLITGLYNFHYTSHENEHSISFGTGTEAVLEIYHHILKDFRHQLLQDRDEYCEERIVHHVGWRILNMLSKRFVVENYIVNGHSADFKTVSNEILLPSLSIVADIKKIEQTTNMVDTELIDGIMNFIKNLSKKIDMNTIHICNLLNNGHHQIIRKVLKILLLIVESKSSVGATIECLSGILNYAKRIISMPDKVQLENLLNPDDDHTEFFDNGYYYDCNGTKFGLSLEIIKQLVQIYFSSYLSIVNILINDENSRNELICENTRQVLTNALEVSKDFEPSVKLVDCMFNLYVNNDNDLINFMSSVLQLSAQLKKLAKLAEKINLNNETEIKWFLETILSHFEPFLQYCTPHIIFLKFLQSIGFEHSTILDFLISNETRFLEFFVTYCRYLVQDFEKFRMECYKFDKEITKINYKNNIDPNTEDNMETDLDTTNRVNEVFCNLREIIQSLMDKQLFPYNASSLIKRIKNVEEMLNSLDG</sequence>
<protein>
    <submittedName>
        <fullName evidence="1">9630_t:CDS:1</fullName>
    </submittedName>
</protein>
<proteinExistence type="predicted"/>
<name>A0ACA9LAU1_9GLOM</name>
<accession>A0ACA9LAU1</accession>
<comment type="caution">
    <text evidence="1">The sequence shown here is derived from an EMBL/GenBank/DDBJ whole genome shotgun (WGS) entry which is preliminary data.</text>
</comment>
<reference evidence="1" key="1">
    <citation type="submission" date="2021-06" db="EMBL/GenBank/DDBJ databases">
        <authorList>
            <person name="Kallberg Y."/>
            <person name="Tangrot J."/>
            <person name="Rosling A."/>
        </authorList>
    </citation>
    <scope>NUCLEOTIDE SEQUENCE</scope>
    <source>
        <strain evidence="1">28 12/20/2015</strain>
    </source>
</reference>